<dbReference type="PANTHER" id="PTHR43477">
    <property type="entry name" value="DIHYDROANTICAPSIN 7-DEHYDROGENASE"/>
    <property type="match status" value="1"/>
</dbReference>
<evidence type="ECO:0000313" key="3">
    <source>
        <dbReference type="EMBL" id="KTS12866.1"/>
    </source>
</evidence>
<dbReference type="PATRIC" id="fig|2033.7.peg.2180"/>
<accession>A0A147F8J6</accession>
<proteinExistence type="inferred from homology"/>
<dbReference type="PANTHER" id="PTHR43477:SF1">
    <property type="entry name" value="DIHYDROANTICAPSIN 7-DEHYDROGENASE"/>
    <property type="match status" value="1"/>
</dbReference>
<dbReference type="SUPFAM" id="SSF51735">
    <property type="entry name" value="NAD(P)-binding Rossmann-fold domains"/>
    <property type="match status" value="1"/>
</dbReference>
<evidence type="ECO:0000313" key="4">
    <source>
        <dbReference type="Proteomes" id="UP000072189"/>
    </source>
</evidence>
<reference evidence="3 4" key="1">
    <citation type="journal article" date="2016" name="Front. Microbiol.">
        <title>Genomic Resource of Rice Seed Associated Bacteria.</title>
        <authorList>
            <person name="Midha S."/>
            <person name="Bansal K."/>
            <person name="Sharma S."/>
            <person name="Kumar N."/>
            <person name="Patil P.P."/>
            <person name="Chaudhry V."/>
            <person name="Patil P.B."/>
        </authorList>
    </citation>
    <scope>NUCLEOTIDE SEQUENCE [LARGE SCALE GENOMIC DNA]</scope>
    <source>
        <strain evidence="3 4">RSA3</strain>
    </source>
</reference>
<dbReference type="RefSeq" id="WP_081318292.1">
    <property type="nucleotide sequence ID" value="NZ_LDRV01000042.1"/>
</dbReference>
<name>A0A147F8J6_MICTE</name>
<dbReference type="InterPro" id="IPR002347">
    <property type="entry name" value="SDR_fam"/>
</dbReference>
<comment type="caution">
    <text evidence="3">The sequence shown here is derived from an EMBL/GenBank/DDBJ whole genome shotgun (WGS) entry which is preliminary data.</text>
</comment>
<organism evidence="3 4">
    <name type="scientific">Microbacterium testaceum</name>
    <name type="common">Aureobacterium testaceum</name>
    <name type="synonym">Brevibacterium testaceum</name>
    <dbReference type="NCBI Taxonomy" id="2033"/>
    <lineage>
        <taxon>Bacteria</taxon>
        <taxon>Bacillati</taxon>
        <taxon>Actinomycetota</taxon>
        <taxon>Actinomycetes</taxon>
        <taxon>Micrococcales</taxon>
        <taxon>Microbacteriaceae</taxon>
        <taxon>Microbacterium</taxon>
    </lineage>
</organism>
<dbReference type="AlphaFoldDB" id="A0A147F8J6"/>
<evidence type="ECO:0000256" key="1">
    <source>
        <dbReference type="ARBA" id="ARBA00006484"/>
    </source>
</evidence>
<protein>
    <submittedName>
        <fullName evidence="3">Alcohol dehydrogenase</fullName>
    </submittedName>
</protein>
<dbReference type="EMBL" id="LDRV01000042">
    <property type="protein sequence ID" value="KTS12866.1"/>
    <property type="molecule type" value="Genomic_DNA"/>
</dbReference>
<dbReference type="Proteomes" id="UP000072189">
    <property type="component" value="Unassembled WGS sequence"/>
</dbReference>
<dbReference type="InterPro" id="IPR036291">
    <property type="entry name" value="NAD(P)-bd_dom_sf"/>
</dbReference>
<dbReference type="PRINTS" id="PR00081">
    <property type="entry name" value="GDHRDH"/>
</dbReference>
<dbReference type="GO" id="GO:0016491">
    <property type="term" value="F:oxidoreductase activity"/>
    <property type="evidence" value="ECO:0007669"/>
    <property type="project" value="UniProtKB-KW"/>
</dbReference>
<gene>
    <name evidence="3" type="ORF">RSA3_07585</name>
</gene>
<dbReference type="InterPro" id="IPR051122">
    <property type="entry name" value="SDR_DHRS6-like"/>
</dbReference>
<dbReference type="CDD" id="cd05233">
    <property type="entry name" value="SDR_c"/>
    <property type="match status" value="1"/>
</dbReference>
<keyword evidence="2" id="KW-0560">Oxidoreductase</keyword>
<sequence>MMTDVVAMDEGVRDRLVLLAGGASAAGRSAARVLLDAGARVVVVGSDDDRLASVAAEVPGVAVRRCDLTDSDAVDALRDHVHSAHGRVDGLLHLVGGWRGGGGLAGQSDDDFGFLLRSLTALRHVSRAFDEDLRTSDAGRLAIVSSTSVARPLAGGANYATVKAASETWVRAVGQGYAKDARDAGREPTAAAVIFRVKSLAGLEDALAASFLALWDDEAAVLNDVVIGIEGAD</sequence>
<dbReference type="Gene3D" id="3.40.50.720">
    <property type="entry name" value="NAD(P)-binding Rossmann-like Domain"/>
    <property type="match status" value="1"/>
</dbReference>
<dbReference type="Pfam" id="PF00106">
    <property type="entry name" value="adh_short"/>
    <property type="match status" value="1"/>
</dbReference>
<comment type="similarity">
    <text evidence="1">Belongs to the short-chain dehydrogenases/reductases (SDR) family.</text>
</comment>
<evidence type="ECO:0000256" key="2">
    <source>
        <dbReference type="ARBA" id="ARBA00023002"/>
    </source>
</evidence>